<gene>
    <name evidence="2" type="ORF">NCTC12000_02563</name>
</gene>
<evidence type="ECO:0000259" key="1">
    <source>
        <dbReference type="Pfam" id="PF18219"/>
    </source>
</evidence>
<evidence type="ECO:0000313" key="3">
    <source>
        <dbReference type="Proteomes" id="UP000254631"/>
    </source>
</evidence>
<sequence length="564" mass="64652">MEIESPQSLFDSAKDASELISLTEFFLAILNIFCRDQNLSEANFGAILDRNKQLTQHLAEVVIKALKEHQSVEEALLKATCEKKRFFGISNWLDDSSLAKFKRDFIKLYNQIQGSPQFDQFMLLSETKKGDFFVHHGSISMLFTRLLQTDDFAERLDDEQKAFITTAEANFDGVARDGNILPDTHAHIHAAIQGTNLDISQFSHAALRDLYEEICCYTDPAIKQEALCQLQAGRPDFHPELDFAAFLKHVAYGQQRQAEQMLQKYQNFTQQLLRLDTIPFIDRAGRTFTCTAYEYAMRVKDGHMLRMLERYIVQDIETTRIIYERAQDVLYPELRYNSTFFGRLRNDAWHYTTCDNGVVKDHYEQFVGIAPLVSALEQLTYKVREMDASSAAYTPADRAELTHIWVVGVGGAQRMLPEHMIQEYSQFGSERAFEQLLKNPQLLDSAHPKNLKRRLREDEKTLWFSEALGSEYAIARGRINFPYSIDSAPDILGKAWGTSSEQELEAIRLIDTIRTKDVYDSFNRLAELLPTNHEIACMRAAVLGTVCATGLKCYSLNRLHRRGI</sequence>
<accession>A0A378K776</accession>
<dbReference type="Proteomes" id="UP000254631">
    <property type="component" value="Unassembled WGS sequence"/>
</dbReference>
<feature type="domain" description="SidC N-terminal" evidence="1">
    <location>
        <begin position="6"/>
        <end position="152"/>
    </location>
</feature>
<organism evidence="2 3">
    <name type="scientific">Legionella pneumophila</name>
    <dbReference type="NCBI Taxonomy" id="446"/>
    <lineage>
        <taxon>Bacteria</taxon>
        <taxon>Pseudomonadati</taxon>
        <taxon>Pseudomonadota</taxon>
        <taxon>Gammaproteobacteria</taxon>
        <taxon>Legionellales</taxon>
        <taxon>Legionellaceae</taxon>
        <taxon>Legionella</taxon>
    </lineage>
</organism>
<reference evidence="2 3" key="1">
    <citation type="submission" date="2018-06" db="EMBL/GenBank/DDBJ databases">
        <authorList>
            <consortium name="Pathogen Informatics"/>
            <person name="Doyle S."/>
        </authorList>
    </citation>
    <scope>NUCLEOTIDE SEQUENCE [LARGE SCALE GENOMIC DNA]</scope>
    <source>
        <strain evidence="2 3">NCTC12000</strain>
    </source>
</reference>
<evidence type="ECO:0000313" key="2">
    <source>
        <dbReference type="EMBL" id="STX80547.1"/>
    </source>
</evidence>
<dbReference type="EMBL" id="UGOL01000001">
    <property type="protein sequence ID" value="STX80547.1"/>
    <property type="molecule type" value="Genomic_DNA"/>
</dbReference>
<protein>
    <submittedName>
        <fullName evidence="2">SidC homolog</fullName>
    </submittedName>
</protein>
<dbReference type="AlphaFoldDB" id="A0A378K776"/>
<proteinExistence type="predicted"/>
<name>A0A378K776_LEGPN</name>
<dbReference type="InterPro" id="IPR041264">
    <property type="entry name" value="SidC_N"/>
</dbReference>
<dbReference type="Pfam" id="PF18219">
    <property type="entry name" value="SidC_N"/>
    <property type="match status" value="1"/>
</dbReference>
<dbReference type="RefSeq" id="WP_027219382.1">
    <property type="nucleotide sequence ID" value="NZ_CAXYJC010000002.1"/>
</dbReference>